<dbReference type="KEGG" id="vg:56214354"/>
<reference evidence="1 2" key="1">
    <citation type="submission" date="2015-10" db="EMBL/GenBank/DDBJ databases">
        <authorList>
            <person name="Gilbert D.G."/>
        </authorList>
    </citation>
    <scope>NUCLEOTIDE SEQUENCE [LARGE SCALE GENOMIC DNA]</scope>
</reference>
<proteinExistence type="predicted"/>
<evidence type="ECO:0000313" key="1">
    <source>
        <dbReference type="EMBL" id="ALO81014.1"/>
    </source>
</evidence>
<dbReference type="GeneID" id="56214354"/>
<dbReference type="RefSeq" id="YP_009908793.1">
    <property type="nucleotide sequence ID" value="NC_049931.1"/>
</dbReference>
<accession>A0A0S2MYH9</accession>
<organism evidence="1 2">
    <name type="scientific">Enterococcus phage vB_EfaP_IME199</name>
    <dbReference type="NCBI Taxonomy" id="1747351"/>
    <lineage>
        <taxon>Viruses</taxon>
        <taxon>Duplodnaviria</taxon>
        <taxon>Heunggongvirae</taxon>
        <taxon>Uroviricota</taxon>
        <taxon>Caudoviricetes</taxon>
        <taxon>Rountreeviridae</taxon>
        <taxon>Sarlesvirinae</taxon>
        <taxon>Minhovirus</taxon>
        <taxon>Minhovirus IME199</taxon>
    </lineage>
</organism>
<keyword evidence="2" id="KW-1185">Reference proteome</keyword>
<evidence type="ECO:0000313" key="2">
    <source>
        <dbReference type="Proteomes" id="UP000222983"/>
    </source>
</evidence>
<dbReference type="EMBL" id="KT945995">
    <property type="protein sequence ID" value="ALO81014.1"/>
    <property type="molecule type" value="Genomic_DNA"/>
</dbReference>
<dbReference type="InterPro" id="IPR029052">
    <property type="entry name" value="Metallo-depent_PP-like"/>
</dbReference>
<dbReference type="SUPFAM" id="SSF56300">
    <property type="entry name" value="Metallo-dependent phosphatases"/>
    <property type="match status" value="1"/>
</dbReference>
<dbReference type="Proteomes" id="UP000222983">
    <property type="component" value="Segment"/>
</dbReference>
<dbReference type="Gene3D" id="3.60.21.10">
    <property type="match status" value="1"/>
</dbReference>
<sequence>MYLNRFGNPNYNIKQDFTTNAESYLEYLGALNEQLDSAMKLIARLINRDVEVEDTNTVDLTKIGDFIDNIDPSLELEEVIKIKADVIISAATEDGQLNSLLPKPLVMELQNAVKAKEDGLFVKDLYALIYKLDEHVNTLINRVDEINVDGSTVMIGGFDQYDKTLTLQTNQQQVKAGLVKNDPNITNLTLVTDIHLRTDYNGFSSKQYFNSISNIQDVARETDTVVYMGDNIDGLSAQITDKSGMIDPAKIKYANEMAYRKVMNALVLNEPVDTIAMIGNHDVGGMPYMWEPEHAGMMIPDKTLADIAGNAPYGVHKIPNKQIAIVYLNTTEITWEESNTFTSGVSTLQLSWLRTQLNLLEENYHVLVLGHHNLHGVNMKNGQELIDILAEFEAKSTSKFVGYFHGHQHMDKVYNKGELVAFNSISLCQAFPGSVSQANTNNQVGFYVVTVDISKRQATLKPIGHATLTNIISY</sequence>
<protein>
    <submittedName>
        <fullName evidence="1">Uncharacterized protein</fullName>
    </submittedName>
</protein>
<name>A0A0S2MYH9_9CAUD</name>